<reference evidence="3 5" key="1">
    <citation type="journal article" date="2016" name="BMC Genomics">
        <title>Type VI secretion systems of human gut Bacteroidales segregate into three genetic architectures, two of which are contained on mobile genetic elements.</title>
        <authorList>
            <person name="Coyne M.J."/>
            <person name="Roelofs K.G."/>
            <person name="Comstock L.E."/>
        </authorList>
    </citation>
    <scope>NUCLEOTIDE SEQUENCE [LARGE SCALE GENOMIC DNA]</scope>
    <source>
        <strain evidence="3 5">CL09T03C01</strain>
    </source>
</reference>
<keyword evidence="5" id="KW-1185">Reference proteome</keyword>
<organism evidence="3 5">
    <name type="scientific">Bacteroides stercoris</name>
    <dbReference type="NCBI Taxonomy" id="46506"/>
    <lineage>
        <taxon>Bacteria</taxon>
        <taxon>Pseudomonadati</taxon>
        <taxon>Bacteroidota</taxon>
        <taxon>Bacteroidia</taxon>
        <taxon>Bacteroidales</taxon>
        <taxon>Bacteroidaceae</taxon>
        <taxon>Bacteroides</taxon>
    </lineage>
</organism>
<dbReference type="EMBL" id="WCLE01000004">
    <property type="protein sequence ID" value="KAB5316088.1"/>
    <property type="molecule type" value="Genomic_DNA"/>
</dbReference>
<evidence type="ECO:0000313" key="2">
    <source>
        <dbReference type="EMBL" id="KAB5316088.1"/>
    </source>
</evidence>
<proteinExistence type="predicted"/>
<evidence type="ECO:0000313" key="4">
    <source>
        <dbReference type="EMBL" id="RGR13449.1"/>
    </source>
</evidence>
<protein>
    <submittedName>
        <fullName evidence="2">Class I SAM-dependent methyltransferase</fullName>
    </submittedName>
    <submittedName>
        <fullName evidence="3">Putative methyltransferase</fullName>
        <ecNumber evidence="3">2.1.1.-</ecNumber>
    </submittedName>
</protein>
<evidence type="ECO:0000259" key="1">
    <source>
        <dbReference type="Pfam" id="PF08241"/>
    </source>
</evidence>
<keyword evidence="3" id="KW-0489">Methyltransferase</keyword>
<dbReference type="Proteomes" id="UP000056419">
    <property type="component" value="Unassembled WGS sequence"/>
</dbReference>
<dbReference type="STRING" id="46506.AA415_01586"/>
<dbReference type="GO" id="GO:0032259">
    <property type="term" value="P:methylation"/>
    <property type="evidence" value="ECO:0007669"/>
    <property type="project" value="UniProtKB-KW"/>
</dbReference>
<dbReference type="CDD" id="cd02440">
    <property type="entry name" value="AdoMet_MTases"/>
    <property type="match status" value="1"/>
</dbReference>
<dbReference type="EC" id="2.1.1.-" evidence="3"/>
<dbReference type="InterPro" id="IPR013216">
    <property type="entry name" value="Methyltransf_11"/>
</dbReference>
<reference evidence="2 7" key="4">
    <citation type="journal article" date="2019" name="Nat. Med.">
        <title>A library of human gut bacterial isolates paired with longitudinal multiomics data enables mechanistic microbiome research.</title>
        <authorList>
            <person name="Poyet M."/>
            <person name="Groussin M."/>
            <person name="Gibbons S.M."/>
            <person name="Avila-Pacheco J."/>
            <person name="Jiang X."/>
            <person name="Kearney S.M."/>
            <person name="Perrotta A.R."/>
            <person name="Berdy B."/>
            <person name="Zhao S."/>
            <person name="Lieberman T.D."/>
            <person name="Swanson P.K."/>
            <person name="Smith M."/>
            <person name="Roesemann S."/>
            <person name="Alexander J.E."/>
            <person name="Rich S.A."/>
            <person name="Livny J."/>
            <person name="Vlamakis H."/>
            <person name="Clish C."/>
            <person name="Bullock K."/>
            <person name="Deik A."/>
            <person name="Scott J."/>
            <person name="Pierce K.A."/>
            <person name="Xavier R.J."/>
            <person name="Alm E.J."/>
        </authorList>
    </citation>
    <scope>NUCLEOTIDE SEQUENCE [LARGE SCALE GENOMIC DNA]</scope>
    <source>
        <strain evidence="2 7">BIOML-A6</strain>
    </source>
</reference>
<accession>A0A120A2F8</accession>
<sequence>MQQRHENRKTYFQELATTSELHFLPYIHRFTSVTPQSRILEIGCGEGGNLVPFARIGCRVTGIDLSENRIRQARQFFQEERLPATFIASDIFQIIQLEEAFDIILIHDVIEHISEKYRLLEHIKRFLTPGGLLFISFPPWQMPFGGHQQICRNKYVSRLPFIHLLPAGIYSSLLHHFGESQARIDELLDIRKCRTSIELFEKLLCTSHYRIFHKQFWFINPHYEQKFHLKPRKLPRLIGSIPHLRNFFCTSCFYLIQS</sequence>
<dbReference type="EMBL" id="LRGC01000006">
    <property type="protein sequence ID" value="KWR55138.1"/>
    <property type="molecule type" value="Genomic_DNA"/>
</dbReference>
<reference evidence="4 6" key="3">
    <citation type="submission" date="2018-08" db="EMBL/GenBank/DDBJ databases">
        <title>A genome reference for cultivated species of the human gut microbiota.</title>
        <authorList>
            <person name="Zou Y."/>
            <person name="Xue W."/>
            <person name="Luo G."/>
        </authorList>
    </citation>
    <scope>NUCLEOTIDE SEQUENCE [LARGE SCALE GENOMIC DNA]</scope>
    <source>
        <strain evidence="4 6">AF26-20BH</strain>
    </source>
</reference>
<dbReference type="SUPFAM" id="SSF53335">
    <property type="entry name" value="S-adenosyl-L-methionine-dependent methyltransferases"/>
    <property type="match status" value="1"/>
</dbReference>
<dbReference type="Pfam" id="PF08241">
    <property type="entry name" value="Methyltransf_11"/>
    <property type="match status" value="1"/>
</dbReference>
<name>A0A120A2F8_BACSE</name>
<dbReference type="GO" id="GO:0008757">
    <property type="term" value="F:S-adenosylmethionine-dependent methyltransferase activity"/>
    <property type="evidence" value="ECO:0007669"/>
    <property type="project" value="InterPro"/>
</dbReference>
<evidence type="ECO:0000313" key="6">
    <source>
        <dbReference type="Proteomes" id="UP000283310"/>
    </source>
</evidence>
<evidence type="ECO:0000313" key="3">
    <source>
        <dbReference type="EMBL" id="KWR55138.1"/>
    </source>
</evidence>
<evidence type="ECO:0000313" key="7">
    <source>
        <dbReference type="Proteomes" id="UP000467334"/>
    </source>
</evidence>
<dbReference type="AlphaFoldDB" id="A0A120A2F8"/>
<dbReference type="Proteomes" id="UP000283310">
    <property type="component" value="Unassembled WGS sequence"/>
</dbReference>
<reference evidence="3" key="2">
    <citation type="submission" date="2016-01" db="EMBL/GenBank/DDBJ databases">
        <authorList>
            <person name="McClelland M."/>
            <person name="Jain A."/>
            <person name="Saraogi P."/>
            <person name="Mendelson R."/>
            <person name="Westerman R."/>
            <person name="SanMiguel P."/>
            <person name="Csonka L."/>
        </authorList>
    </citation>
    <scope>NUCLEOTIDE SEQUENCE</scope>
    <source>
        <strain evidence="3">CL09T03C01</strain>
    </source>
</reference>
<dbReference type="PANTHER" id="PTHR43861">
    <property type="entry name" value="TRANS-ACONITATE 2-METHYLTRANSFERASE-RELATED"/>
    <property type="match status" value="1"/>
</dbReference>
<dbReference type="Proteomes" id="UP000467334">
    <property type="component" value="Unassembled WGS sequence"/>
</dbReference>
<dbReference type="EMBL" id="QRTW01000013">
    <property type="protein sequence ID" value="RGR13449.1"/>
    <property type="molecule type" value="Genomic_DNA"/>
</dbReference>
<evidence type="ECO:0000313" key="5">
    <source>
        <dbReference type="Proteomes" id="UP000056419"/>
    </source>
</evidence>
<feature type="domain" description="Methyltransferase type 11" evidence="1">
    <location>
        <begin position="40"/>
        <end position="135"/>
    </location>
</feature>
<dbReference type="RefSeq" id="WP_060385752.1">
    <property type="nucleotide sequence ID" value="NZ_CP081913.1"/>
</dbReference>
<dbReference type="PATRIC" id="fig|46506.5.peg.1684"/>
<comment type="caution">
    <text evidence="3">The sequence shown here is derived from an EMBL/GenBank/DDBJ whole genome shotgun (WGS) entry which is preliminary data.</text>
</comment>
<keyword evidence="3" id="KW-0808">Transferase</keyword>
<dbReference type="Gene3D" id="3.40.50.150">
    <property type="entry name" value="Vaccinia Virus protein VP39"/>
    <property type="match status" value="1"/>
</dbReference>
<dbReference type="InterPro" id="IPR029063">
    <property type="entry name" value="SAM-dependent_MTases_sf"/>
</dbReference>
<gene>
    <name evidence="3" type="ORF">AA415_01586</name>
    <name evidence="4" type="ORF">DWY65_08935</name>
    <name evidence="2" type="ORF">F9958_03425</name>
</gene>